<dbReference type="Proteomes" id="UP000178743">
    <property type="component" value="Unassembled WGS sequence"/>
</dbReference>
<dbReference type="InterPro" id="IPR014942">
    <property type="entry name" value="AbiEii"/>
</dbReference>
<dbReference type="Pfam" id="PF08843">
    <property type="entry name" value="AbiEii"/>
    <property type="match status" value="1"/>
</dbReference>
<dbReference type="EMBL" id="MFHP01000002">
    <property type="protein sequence ID" value="OGF73006.1"/>
    <property type="molecule type" value="Genomic_DNA"/>
</dbReference>
<dbReference type="AlphaFoldDB" id="A0A1F5WBI1"/>
<evidence type="ECO:0000313" key="2">
    <source>
        <dbReference type="Proteomes" id="UP000178743"/>
    </source>
</evidence>
<evidence type="ECO:0008006" key="3">
    <source>
        <dbReference type="Google" id="ProtNLM"/>
    </source>
</evidence>
<protein>
    <recommendedName>
        <fullName evidence="3">Nucleotidyl transferase AbiEii/AbiGii toxin family protein</fullName>
    </recommendedName>
</protein>
<evidence type="ECO:0000313" key="1">
    <source>
        <dbReference type="EMBL" id="OGF73006.1"/>
    </source>
</evidence>
<name>A0A1F5WBI1_9BACT</name>
<reference evidence="1 2" key="1">
    <citation type="journal article" date="2016" name="Nat. Commun.">
        <title>Thousands of microbial genomes shed light on interconnected biogeochemical processes in an aquifer system.</title>
        <authorList>
            <person name="Anantharaman K."/>
            <person name="Brown C.T."/>
            <person name="Hug L.A."/>
            <person name="Sharon I."/>
            <person name="Castelle C.J."/>
            <person name="Probst A.J."/>
            <person name="Thomas B.C."/>
            <person name="Singh A."/>
            <person name="Wilkins M.J."/>
            <person name="Karaoz U."/>
            <person name="Brodie E.L."/>
            <person name="Williams K.H."/>
            <person name="Hubbard S.S."/>
            <person name="Banfield J.F."/>
        </authorList>
    </citation>
    <scope>NUCLEOTIDE SEQUENCE [LARGE SCALE GENOMIC DNA]</scope>
</reference>
<dbReference type="Gene3D" id="3.10.450.620">
    <property type="entry name" value="JHP933, nucleotidyltransferase-like core domain"/>
    <property type="match status" value="1"/>
</dbReference>
<organism evidence="1 2">
    <name type="scientific">Candidatus Giovannonibacteria bacterium RIFCSPHIGHO2_02_FULL_45_40</name>
    <dbReference type="NCBI Taxonomy" id="1798337"/>
    <lineage>
        <taxon>Bacteria</taxon>
        <taxon>Candidatus Giovannoniibacteriota</taxon>
    </lineage>
</organism>
<gene>
    <name evidence="1" type="ORF">A3C05_05220</name>
</gene>
<proteinExistence type="predicted"/>
<comment type="caution">
    <text evidence="1">The sequence shown here is derived from an EMBL/GenBank/DDBJ whole genome shotgun (WGS) entry which is preliminary data.</text>
</comment>
<sequence>MEQAVLTSNQKKVIMNVAAEDRLSQFYLTGGTALAAYYLNHRVSDDLDFFVQNDPDIIFLKEFAERLKDNVGAHEVLFERLYDRNQFFFKIGEEELKVEFTKYPFKQLEEPGMRVRDGIRIDSLRDISANKLMAMLDRFDPKDFVDLYFILQNTSLVDVRKDAETKFDMKIGDIFLGGEFVKVRRIEALPRMIKRVEIGELKSFFADRARELSPVIFKN</sequence>
<accession>A0A1F5WBI1</accession>